<proteinExistence type="predicted"/>
<dbReference type="STRING" id="9597.ENSPPAP00000000410"/>
<reference evidence="2" key="1">
    <citation type="submission" date="2025-08" db="UniProtKB">
        <authorList>
            <consortium name="Ensembl"/>
        </authorList>
    </citation>
    <scope>IDENTIFICATION</scope>
</reference>
<dbReference type="AlphaFoldDB" id="A0A2R8ZAB7"/>
<dbReference type="GeneTree" id="ENSGT00940000169935"/>
<evidence type="ECO:0000256" key="1">
    <source>
        <dbReference type="SAM" id="Phobius"/>
    </source>
</evidence>
<keyword evidence="3" id="KW-1185">Reference proteome</keyword>
<reference evidence="2" key="2">
    <citation type="submission" date="2025-09" db="UniProtKB">
        <authorList>
            <consortium name="Ensembl"/>
        </authorList>
    </citation>
    <scope>IDENTIFICATION</scope>
</reference>
<feature type="transmembrane region" description="Helical" evidence="1">
    <location>
        <begin position="20"/>
        <end position="43"/>
    </location>
</feature>
<organism evidence="2 3">
    <name type="scientific">Pan paniscus</name>
    <name type="common">Pygmy chimpanzee</name>
    <name type="synonym">Bonobo</name>
    <dbReference type="NCBI Taxonomy" id="9597"/>
    <lineage>
        <taxon>Eukaryota</taxon>
        <taxon>Metazoa</taxon>
        <taxon>Chordata</taxon>
        <taxon>Craniata</taxon>
        <taxon>Vertebrata</taxon>
        <taxon>Euteleostomi</taxon>
        <taxon>Mammalia</taxon>
        <taxon>Eutheria</taxon>
        <taxon>Euarchontoglires</taxon>
        <taxon>Primates</taxon>
        <taxon>Haplorrhini</taxon>
        <taxon>Catarrhini</taxon>
        <taxon>Hominidae</taxon>
        <taxon>Pan</taxon>
    </lineage>
</organism>
<sequence>MWNLLHETDSAVATARRPRWLCAGALVLAGGFFLLGFLFGWFIKSSNERFLDELKAENIKKFL</sequence>
<name>A0A2R8ZAB7_PANPA</name>
<dbReference type="Ensembl" id="ENSPPAT00000001675.1">
    <property type="protein sequence ID" value="ENSPPAP00000000410.1"/>
    <property type="gene ID" value="ENSPPAG00000001543.1"/>
</dbReference>
<dbReference type="Proteomes" id="UP000240080">
    <property type="component" value="Unplaced"/>
</dbReference>
<keyword evidence="1" id="KW-1133">Transmembrane helix</keyword>
<protein>
    <submittedName>
        <fullName evidence="2">Uncharacterized protein</fullName>
    </submittedName>
</protein>
<evidence type="ECO:0000313" key="3">
    <source>
        <dbReference type="Proteomes" id="UP000240080"/>
    </source>
</evidence>
<keyword evidence="1" id="KW-0472">Membrane</keyword>
<dbReference type="Bgee" id="ENSPPAG00000001543">
    <property type="expression patterns" value="Expressed in prefrontal cortex"/>
</dbReference>
<accession>A0A2R8ZAB7</accession>
<evidence type="ECO:0000313" key="2">
    <source>
        <dbReference type="Ensembl" id="ENSPPAP00000000410.1"/>
    </source>
</evidence>
<keyword evidence="1" id="KW-0812">Transmembrane</keyword>